<evidence type="ECO:0000256" key="11">
    <source>
        <dbReference type="ARBA" id="ARBA00048802"/>
    </source>
</evidence>
<dbReference type="InterPro" id="IPR035587">
    <property type="entry name" value="DUS-like_FMN-bd"/>
</dbReference>
<dbReference type="Gene3D" id="1.10.1200.80">
    <property type="entry name" value="Putative flavin oxidoreducatase, domain 2"/>
    <property type="match status" value="1"/>
</dbReference>
<evidence type="ECO:0000256" key="13">
    <source>
        <dbReference type="PIRSR" id="PIRSR006621-1"/>
    </source>
</evidence>
<feature type="binding site" evidence="14">
    <location>
        <position position="181"/>
    </location>
    <ligand>
        <name>FMN</name>
        <dbReference type="ChEBI" id="CHEBI:58210"/>
    </ligand>
</feature>
<name>A0A2H0DYG9_9BACT</name>
<dbReference type="Proteomes" id="UP000231143">
    <property type="component" value="Unassembled WGS sequence"/>
</dbReference>
<comment type="catalytic activity">
    <reaction evidence="10">
        <text>a 5,6-dihydrouridine in tRNA + NADP(+) = a uridine in tRNA + NADPH + H(+)</text>
        <dbReference type="Rhea" id="RHEA:23624"/>
        <dbReference type="Rhea" id="RHEA-COMP:13339"/>
        <dbReference type="Rhea" id="RHEA-COMP:13887"/>
        <dbReference type="ChEBI" id="CHEBI:15378"/>
        <dbReference type="ChEBI" id="CHEBI:57783"/>
        <dbReference type="ChEBI" id="CHEBI:58349"/>
        <dbReference type="ChEBI" id="CHEBI:65315"/>
        <dbReference type="ChEBI" id="CHEBI:74443"/>
    </reaction>
</comment>
<dbReference type="CDD" id="cd02801">
    <property type="entry name" value="DUS_like_FMN"/>
    <property type="match status" value="1"/>
</dbReference>
<evidence type="ECO:0000256" key="5">
    <source>
        <dbReference type="ARBA" id="ARBA00022643"/>
    </source>
</evidence>
<accession>A0A2H0DYG9</accession>
<dbReference type="EC" id="1.3.1.-" evidence="12"/>
<comment type="function">
    <text evidence="2 12">Catalyzes the synthesis of 5,6-dihydrouridine (D), a modified base found in the D-loop of most tRNAs, via the reduction of the C5-C6 double bond in target uridines.</text>
</comment>
<evidence type="ECO:0000313" key="16">
    <source>
        <dbReference type="EMBL" id="PIP87021.1"/>
    </source>
</evidence>
<keyword evidence="7" id="KW-0521">NADP</keyword>
<dbReference type="PANTHER" id="PTHR11082:SF25">
    <property type="entry name" value="DUS-LIKE FMN-BINDING DOMAIN-CONTAINING PROTEIN"/>
    <property type="match status" value="1"/>
</dbReference>
<keyword evidence="6 12" id="KW-0819">tRNA processing</keyword>
<feature type="active site" description="Proton donor" evidence="13">
    <location>
        <position position="108"/>
    </location>
</feature>
<dbReference type="InterPro" id="IPR013785">
    <property type="entry name" value="Aldolase_TIM"/>
</dbReference>
<evidence type="ECO:0000256" key="12">
    <source>
        <dbReference type="PIRNR" id="PIRNR006621"/>
    </source>
</evidence>
<evidence type="ECO:0000256" key="9">
    <source>
        <dbReference type="ARBA" id="ARBA00023002"/>
    </source>
</evidence>
<organism evidence="16 17">
    <name type="scientific">Candidatus Campbellbacteria bacterium CG22_combo_CG10-13_8_21_14_all_36_13</name>
    <dbReference type="NCBI Taxonomy" id="1974529"/>
    <lineage>
        <taxon>Bacteria</taxon>
        <taxon>Candidatus Campbelliibacteriota</taxon>
    </lineage>
</organism>
<dbReference type="InterPro" id="IPR018517">
    <property type="entry name" value="tRNA_hU_synthase_CS"/>
</dbReference>
<keyword evidence="9 12" id="KW-0560">Oxidoreductase</keyword>
<evidence type="ECO:0000256" key="7">
    <source>
        <dbReference type="ARBA" id="ARBA00022857"/>
    </source>
</evidence>
<keyword evidence="5 12" id="KW-0288">FMN</keyword>
<evidence type="ECO:0000256" key="8">
    <source>
        <dbReference type="ARBA" id="ARBA00022884"/>
    </source>
</evidence>
<evidence type="ECO:0000256" key="14">
    <source>
        <dbReference type="PIRSR" id="PIRSR006621-2"/>
    </source>
</evidence>
<gene>
    <name evidence="16" type="ORF">COW81_02470</name>
</gene>
<dbReference type="InterPro" id="IPR001269">
    <property type="entry name" value="DUS_fam"/>
</dbReference>
<keyword evidence="4 12" id="KW-0285">Flavoprotein</keyword>
<dbReference type="EMBL" id="PCTT01000032">
    <property type="protein sequence ID" value="PIP87021.1"/>
    <property type="molecule type" value="Genomic_DNA"/>
</dbReference>
<dbReference type="Pfam" id="PF01207">
    <property type="entry name" value="Dus"/>
    <property type="match status" value="1"/>
</dbReference>
<evidence type="ECO:0000256" key="2">
    <source>
        <dbReference type="ARBA" id="ARBA00002790"/>
    </source>
</evidence>
<evidence type="ECO:0000256" key="4">
    <source>
        <dbReference type="ARBA" id="ARBA00022630"/>
    </source>
</evidence>
<comment type="catalytic activity">
    <reaction evidence="11">
        <text>a 5,6-dihydrouridine in tRNA + NAD(+) = a uridine in tRNA + NADH + H(+)</text>
        <dbReference type="Rhea" id="RHEA:54452"/>
        <dbReference type="Rhea" id="RHEA-COMP:13339"/>
        <dbReference type="Rhea" id="RHEA-COMP:13887"/>
        <dbReference type="ChEBI" id="CHEBI:15378"/>
        <dbReference type="ChEBI" id="CHEBI:57540"/>
        <dbReference type="ChEBI" id="CHEBI:57945"/>
        <dbReference type="ChEBI" id="CHEBI:65315"/>
        <dbReference type="ChEBI" id="CHEBI:74443"/>
    </reaction>
</comment>
<feature type="domain" description="DUS-like FMN-binding" evidence="15">
    <location>
        <begin position="16"/>
        <end position="316"/>
    </location>
</feature>
<evidence type="ECO:0000256" key="3">
    <source>
        <dbReference type="ARBA" id="ARBA00022555"/>
    </source>
</evidence>
<feature type="binding site" evidence="14">
    <location>
        <begin position="18"/>
        <end position="20"/>
    </location>
    <ligand>
        <name>FMN</name>
        <dbReference type="ChEBI" id="CHEBI:58210"/>
    </ligand>
</feature>
<dbReference type="PROSITE" id="PS01136">
    <property type="entry name" value="UPF0034"/>
    <property type="match status" value="1"/>
</dbReference>
<keyword evidence="14" id="KW-0547">Nucleotide-binding</keyword>
<dbReference type="GO" id="GO:0000049">
    <property type="term" value="F:tRNA binding"/>
    <property type="evidence" value="ECO:0007669"/>
    <property type="project" value="UniProtKB-KW"/>
</dbReference>
<dbReference type="AlphaFoldDB" id="A0A2H0DYG9"/>
<proteinExistence type="inferred from homology"/>
<feature type="binding site" evidence="14">
    <location>
        <begin position="241"/>
        <end position="242"/>
    </location>
    <ligand>
        <name>FMN</name>
        <dbReference type="ChEBI" id="CHEBI:58210"/>
    </ligand>
</feature>
<dbReference type="SUPFAM" id="SSF51395">
    <property type="entry name" value="FMN-linked oxidoreductases"/>
    <property type="match status" value="1"/>
</dbReference>
<evidence type="ECO:0000256" key="6">
    <source>
        <dbReference type="ARBA" id="ARBA00022694"/>
    </source>
</evidence>
<comment type="cofactor">
    <cofactor evidence="1 12 14">
        <name>FMN</name>
        <dbReference type="ChEBI" id="CHEBI:58210"/>
    </cofactor>
</comment>
<dbReference type="PIRSF" id="PIRSF006621">
    <property type="entry name" value="Dus"/>
    <property type="match status" value="1"/>
</dbReference>
<evidence type="ECO:0000256" key="1">
    <source>
        <dbReference type="ARBA" id="ARBA00001917"/>
    </source>
</evidence>
<reference evidence="16 17" key="1">
    <citation type="submission" date="2017-09" db="EMBL/GenBank/DDBJ databases">
        <title>Depth-based differentiation of microbial function through sediment-hosted aquifers and enrichment of novel symbionts in the deep terrestrial subsurface.</title>
        <authorList>
            <person name="Probst A.J."/>
            <person name="Ladd B."/>
            <person name="Jarett J.K."/>
            <person name="Geller-Mcgrath D.E."/>
            <person name="Sieber C.M."/>
            <person name="Emerson J.B."/>
            <person name="Anantharaman K."/>
            <person name="Thomas B.C."/>
            <person name="Malmstrom R."/>
            <person name="Stieglmeier M."/>
            <person name="Klingl A."/>
            <person name="Woyke T."/>
            <person name="Ryan C.M."/>
            <person name="Banfield J.F."/>
        </authorList>
    </citation>
    <scope>NUCLEOTIDE SEQUENCE [LARGE SCALE GENOMIC DNA]</scope>
    <source>
        <strain evidence="16">CG22_combo_CG10-13_8_21_14_all_36_13</strain>
    </source>
</reference>
<dbReference type="PANTHER" id="PTHR11082">
    <property type="entry name" value="TRNA-DIHYDROURIDINE SYNTHASE"/>
    <property type="match status" value="1"/>
</dbReference>
<keyword evidence="3" id="KW-0820">tRNA-binding</keyword>
<sequence length="328" mass="36522">MTDNFWQKLNKPFFALAPMADVTDAPFRAMFAKYGKPFGGPDVMWTEFISADGLFLGGFDALEKDLIYGENERPIVAQFFSKDPELMRRASELAVERGFDGVDINMGCPAAVICNQGAGAAIIKNKKLAKEIIRATKEGAGGSASWRIPVSVKTRTGYSKNEIEEWIPAILEEGVDALILHARTKKEMSKVPADWSAVARAVEIRDVMGVDTVIIGNGDVKSKEEGVRRAEETGCDGIMMGRGIFGNPWAMTDHQATKEERLNVMIEHAHLYEKIFEGRKPFALMKKHFKAYVSGWDGAKELRTKLMEAENADEVERIVYKVHKVESL</sequence>
<dbReference type="GO" id="GO:0050660">
    <property type="term" value="F:flavin adenine dinucleotide binding"/>
    <property type="evidence" value="ECO:0007669"/>
    <property type="project" value="InterPro"/>
</dbReference>
<keyword evidence="8" id="KW-0694">RNA-binding</keyword>
<dbReference type="GO" id="GO:0017150">
    <property type="term" value="F:tRNA dihydrouridine synthase activity"/>
    <property type="evidence" value="ECO:0007669"/>
    <property type="project" value="InterPro"/>
</dbReference>
<comment type="caution">
    <text evidence="16">The sequence shown here is derived from an EMBL/GenBank/DDBJ whole genome shotgun (WGS) entry which is preliminary data.</text>
</comment>
<protein>
    <recommendedName>
        <fullName evidence="12">tRNA-dihydrouridine synthase</fullName>
        <ecNumber evidence="12">1.3.1.-</ecNumber>
    </recommendedName>
</protein>
<dbReference type="Gene3D" id="3.20.20.70">
    <property type="entry name" value="Aldolase class I"/>
    <property type="match status" value="1"/>
</dbReference>
<feature type="binding site" evidence="14">
    <location>
        <position position="153"/>
    </location>
    <ligand>
        <name>FMN</name>
        <dbReference type="ChEBI" id="CHEBI:58210"/>
    </ligand>
</feature>
<dbReference type="InterPro" id="IPR024036">
    <property type="entry name" value="tRNA-dHydroUridine_Synthase_C"/>
</dbReference>
<evidence type="ECO:0000256" key="10">
    <source>
        <dbReference type="ARBA" id="ARBA00048205"/>
    </source>
</evidence>
<feature type="binding site" evidence="14">
    <location>
        <position position="78"/>
    </location>
    <ligand>
        <name>FMN</name>
        <dbReference type="ChEBI" id="CHEBI:58210"/>
    </ligand>
</feature>
<comment type="similarity">
    <text evidence="12">Belongs to the dus family.</text>
</comment>
<evidence type="ECO:0000259" key="15">
    <source>
        <dbReference type="Pfam" id="PF01207"/>
    </source>
</evidence>
<evidence type="ECO:0000313" key="17">
    <source>
        <dbReference type="Proteomes" id="UP000231143"/>
    </source>
</evidence>